<feature type="region of interest" description="Disordered" evidence="1">
    <location>
        <begin position="25"/>
        <end position="47"/>
    </location>
</feature>
<proteinExistence type="predicted"/>
<accession>W9Z9L1</accession>
<evidence type="ECO:0000256" key="1">
    <source>
        <dbReference type="SAM" id="MobiDB-lite"/>
    </source>
</evidence>
<evidence type="ECO:0000313" key="2">
    <source>
        <dbReference type="EMBL" id="EXK24958.1"/>
    </source>
</evidence>
<dbReference type="EMBL" id="JH659436">
    <property type="protein sequence ID" value="EXK24958.1"/>
    <property type="molecule type" value="Genomic_DNA"/>
</dbReference>
<dbReference type="AlphaFoldDB" id="W9Z9L1"/>
<reference evidence="2" key="1">
    <citation type="submission" date="2012-04" db="EMBL/GenBank/DDBJ databases">
        <title>The Genome Sequence of Fusarium oxysporum melonis.</title>
        <authorList>
            <consortium name="The Broad Institute Genome Sequencing Platform"/>
            <person name="Ma L.-J."/>
            <person name="Gale L.R."/>
            <person name="Schwartz D.C."/>
            <person name="Zhou S."/>
            <person name="Corby-Kistler H."/>
            <person name="Young S.K."/>
            <person name="Zeng Q."/>
            <person name="Gargeya S."/>
            <person name="Fitzgerald M."/>
            <person name="Haas B."/>
            <person name="Abouelleil A."/>
            <person name="Alvarado L."/>
            <person name="Arachchi H.M."/>
            <person name="Berlin A."/>
            <person name="Brown A."/>
            <person name="Chapman S.B."/>
            <person name="Chen Z."/>
            <person name="Dunbar C."/>
            <person name="Freedman E."/>
            <person name="Gearin G."/>
            <person name="Goldberg J."/>
            <person name="Griggs A."/>
            <person name="Gujja S."/>
            <person name="Heiman D."/>
            <person name="Howarth C."/>
            <person name="Larson L."/>
            <person name="Lui A."/>
            <person name="MacDonald P.J.P."/>
            <person name="Montmayeur A."/>
            <person name="Murphy C."/>
            <person name="Neiman D."/>
            <person name="Pearson M."/>
            <person name="Priest M."/>
            <person name="Roberts A."/>
            <person name="Saif S."/>
            <person name="Shea T."/>
            <person name="Shenoy N."/>
            <person name="Sisk P."/>
            <person name="Stolte C."/>
            <person name="Sykes S."/>
            <person name="Wortman J."/>
            <person name="Nusbaum C."/>
            <person name="Birren B."/>
        </authorList>
    </citation>
    <scope>NUCLEOTIDE SEQUENCE</scope>
    <source>
        <strain evidence="2">26406</strain>
    </source>
</reference>
<dbReference type="VEuPathDB" id="FungiDB:FOMG_18347"/>
<reference evidence="2" key="2">
    <citation type="submission" date="2012-05" db="EMBL/GenBank/DDBJ databases">
        <title>Annotation of the Genome Sequence of Fusarium oxysporum f. sp. melonis 26406.</title>
        <authorList>
            <consortium name="The Broad Institute Genomics Platform"/>
            <person name="Ma L.-J."/>
            <person name="Corby-Kistler H."/>
            <person name="Broz K."/>
            <person name="Gale L.R."/>
            <person name="Jonkers W."/>
            <person name="O'Donnell K."/>
            <person name="Ploetz R."/>
            <person name="Steinberg C."/>
            <person name="Schwartz D.C."/>
            <person name="VanEtten H."/>
            <person name="Zhou S."/>
            <person name="Young S.K."/>
            <person name="Zeng Q."/>
            <person name="Gargeya S."/>
            <person name="Fitzgerald M."/>
            <person name="Abouelleil A."/>
            <person name="Alvarado L."/>
            <person name="Chapman S.B."/>
            <person name="Gainer-Dewar J."/>
            <person name="Goldberg J."/>
            <person name="Griggs A."/>
            <person name="Gujja S."/>
            <person name="Hansen M."/>
            <person name="Howarth C."/>
            <person name="Imamovic A."/>
            <person name="Ireland A."/>
            <person name="Larimer J."/>
            <person name="McCowan C."/>
            <person name="Murphy C."/>
            <person name="Pearson M."/>
            <person name="Poon T.W."/>
            <person name="Priest M."/>
            <person name="Roberts A."/>
            <person name="Saif S."/>
            <person name="Shea T."/>
            <person name="Sykes S."/>
            <person name="Wortman J."/>
            <person name="Nusbaum C."/>
            <person name="Birren B."/>
        </authorList>
    </citation>
    <scope>NUCLEOTIDE SEQUENCE</scope>
    <source>
        <strain evidence="2">26406</strain>
    </source>
</reference>
<dbReference type="HOGENOM" id="CLU_2084948_0_0_1"/>
<dbReference type="Proteomes" id="UP000030703">
    <property type="component" value="Unassembled WGS sequence"/>
</dbReference>
<organism evidence="2">
    <name type="scientific">Fusarium oxysporum f. sp. melonis 26406</name>
    <dbReference type="NCBI Taxonomy" id="1089452"/>
    <lineage>
        <taxon>Eukaryota</taxon>
        <taxon>Fungi</taxon>
        <taxon>Dikarya</taxon>
        <taxon>Ascomycota</taxon>
        <taxon>Pezizomycotina</taxon>
        <taxon>Sordariomycetes</taxon>
        <taxon>Hypocreomycetidae</taxon>
        <taxon>Hypocreales</taxon>
        <taxon>Nectriaceae</taxon>
        <taxon>Fusarium</taxon>
        <taxon>Fusarium oxysporum species complex</taxon>
    </lineage>
</organism>
<sequence>MPNVYLADPNLDPAIQPEFHKKANARAQGIKVPQTQPAASDPNDTHLTSMIGSVGQLDLNEEGRWDFYGISSDVVFLGRMEEYFRPMLGPTGKALLLPRTKRVKTTSKLLLYLPDLF</sequence>
<protein>
    <submittedName>
        <fullName evidence="2">Uncharacterized protein</fullName>
    </submittedName>
</protein>
<name>W9Z9L1_FUSOX</name>
<gene>
    <name evidence="2" type="ORF">FOMG_18347</name>
</gene>